<organism evidence="11 12">
    <name type="scientific">Mycoplasma seminis</name>
    <dbReference type="NCBI Taxonomy" id="512749"/>
    <lineage>
        <taxon>Bacteria</taxon>
        <taxon>Bacillati</taxon>
        <taxon>Mycoplasmatota</taxon>
        <taxon>Mollicutes</taxon>
        <taxon>Mycoplasmataceae</taxon>
        <taxon>Mycoplasma</taxon>
    </lineage>
</organism>
<gene>
    <name evidence="11" type="ORF">Q8852_00300</name>
</gene>
<name>A0ABY9HAH8_9MOLU</name>
<keyword evidence="5" id="KW-0064">Aspartyl protease</keyword>
<keyword evidence="7 10" id="KW-1133">Transmembrane helix</keyword>
<dbReference type="EMBL" id="CP132191">
    <property type="protein sequence ID" value="WLP85595.1"/>
    <property type="molecule type" value="Genomic_DNA"/>
</dbReference>
<evidence type="ECO:0000256" key="3">
    <source>
        <dbReference type="ARBA" id="ARBA00022670"/>
    </source>
</evidence>
<feature type="transmembrane region" description="Helical" evidence="10">
    <location>
        <begin position="133"/>
        <end position="151"/>
    </location>
</feature>
<evidence type="ECO:0000256" key="1">
    <source>
        <dbReference type="ARBA" id="ARBA00006139"/>
    </source>
</evidence>
<evidence type="ECO:0000256" key="8">
    <source>
        <dbReference type="ARBA" id="ARBA00023136"/>
    </source>
</evidence>
<proteinExistence type="inferred from homology"/>
<dbReference type="EC" id="3.4.23.36" evidence="11"/>
<comment type="similarity">
    <text evidence="1 9">Belongs to the peptidase A8 family.</text>
</comment>
<keyword evidence="12" id="KW-1185">Reference proteome</keyword>
<sequence length="213" mass="24061">MTKIKTAFSSYSKYLKANWKKVLAAYLMLLTTFIIFFAIDQITKTLLFHHIDVNAMIKAGKSTGVIDGHQIGPETIYPNQSEWINYGLFGLRSIWHKGVTFMSTGNIAFIQAISFIISIIILLVPLYPGKHMLLYAALFGILLAGDIGNATDRIAFHGYVKDIFYVPWFDKGTFNFADCSVFVSVIAIMIVIITNLIIEYIKEKKEKTQKPMS</sequence>
<feature type="transmembrane region" description="Helical" evidence="10">
    <location>
        <begin position="107"/>
        <end position="126"/>
    </location>
</feature>
<dbReference type="InterPro" id="IPR001872">
    <property type="entry name" value="Peptidase_A8"/>
</dbReference>
<keyword evidence="3" id="KW-0645">Protease</keyword>
<evidence type="ECO:0000256" key="7">
    <source>
        <dbReference type="ARBA" id="ARBA00022989"/>
    </source>
</evidence>
<evidence type="ECO:0000256" key="9">
    <source>
        <dbReference type="RuleBase" id="RU004181"/>
    </source>
</evidence>
<keyword evidence="2" id="KW-1003">Cell membrane</keyword>
<dbReference type="GO" id="GO:0004190">
    <property type="term" value="F:aspartic-type endopeptidase activity"/>
    <property type="evidence" value="ECO:0007669"/>
    <property type="project" value="UniProtKB-EC"/>
</dbReference>
<protein>
    <submittedName>
        <fullName evidence="11">Signal peptidase II</fullName>
        <ecNumber evidence="11">3.4.23.36</ecNumber>
    </submittedName>
</protein>
<evidence type="ECO:0000256" key="2">
    <source>
        <dbReference type="ARBA" id="ARBA00022475"/>
    </source>
</evidence>
<dbReference type="PANTHER" id="PTHR33695">
    <property type="entry name" value="LIPOPROTEIN SIGNAL PEPTIDASE"/>
    <property type="match status" value="1"/>
</dbReference>
<dbReference type="RefSeq" id="WP_305938025.1">
    <property type="nucleotide sequence ID" value="NZ_CP132191.1"/>
</dbReference>
<evidence type="ECO:0000256" key="5">
    <source>
        <dbReference type="ARBA" id="ARBA00022750"/>
    </source>
</evidence>
<keyword evidence="6 11" id="KW-0378">Hydrolase</keyword>
<evidence type="ECO:0000256" key="10">
    <source>
        <dbReference type="SAM" id="Phobius"/>
    </source>
</evidence>
<dbReference type="Proteomes" id="UP001237011">
    <property type="component" value="Chromosome"/>
</dbReference>
<dbReference type="PRINTS" id="PR00781">
    <property type="entry name" value="LIPOSIGPTASE"/>
</dbReference>
<dbReference type="Pfam" id="PF01252">
    <property type="entry name" value="Peptidase_A8"/>
    <property type="match status" value="1"/>
</dbReference>
<evidence type="ECO:0000313" key="12">
    <source>
        <dbReference type="Proteomes" id="UP001237011"/>
    </source>
</evidence>
<feature type="transmembrane region" description="Helical" evidence="10">
    <location>
        <begin position="21"/>
        <end position="39"/>
    </location>
</feature>
<keyword evidence="4 10" id="KW-0812">Transmembrane</keyword>
<dbReference type="PANTHER" id="PTHR33695:SF1">
    <property type="entry name" value="LIPOPROTEIN SIGNAL PEPTIDASE"/>
    <property type="match status" value="1"/>
</dbReference>
<keyword evidence="8 10" id="KW-0472">Membrane</keyword>
<evidence type="ECO:0000313" key="11">
    <source>
        <dbReference type="EMBL" id="WLP85595.1"/>
    </source>
</evidence>
<accession>A0ABY9HAH8</accession>
<reference evidence="11" key="1">
    <citation type="submission" date="2023-08" db="EMBL/GenBank/DDBJ databases">
        <title>Complete genome sequence of Mycoplasma seminis 2200.</title>
        <authorList>
            <person name="Spergser J."/>
        </authorList>
    </citation>
    <scope>NUCLEOTIDE SEQUENCE [LARGE SCALE GENOMIC DNA]</scope>
    <source>
        <strain evidence="11">2200</strain>
    </source>
</reference>
<evidence type="ECO:0000256" key="6">
    <source>
        <dbReference type="ARBA" id="ARBA00022801"/>
    </source>
</evidence>
<feature type="transmembrane region" description="Helical" evidence="10">
    <location>
        <begin position="181"/>
        <end position="201"/>
    </location>
</feature>
<evidence type="ECO:0000256" key="4">
    <source>
        <dbReference type="ARBA" id="ARBA00022692"/>
    </source>
</evidence>